<proteinExistence type="predicted"/>
<evidence type="ECO:0000256" key="2">
    <source>
        <dbReference type="SAM" id="Coils"/>
    </source>
</evidence>
<gene>
    <name evidence="5" type="primary">LOC101863572</name>
</gene>
<dbReference type="GeneID" id="101863572"/>
<keyword evidence="4" id="KW-1185">Reference proteome</keyword>
<dbReference type="RefSeq" id="XP_035824617.1">
    <property type="nucleotide sequence ID" value="XM_035968724.1"/>
</dbReference>
<evidence type="ECO:0000313" key="4">
    <source>
        <dbReference type="Proteomes" id="UP000694888"/>
    </source>
</evidence>
<name>A0ABM1VQC5_APLCA</name>
<dbReference type="Proteomes" id="UP000694888">
    <property type="component" value="Unplaced"/>
</dbReference>
<feature type="compositionally biased region" description="Polar residues" evidence="3">
    <location>
        <begin position="325"/>
        <end position="342"/>
    </location>
</feature>
<evidence type="ECO:0000256" key="1">
    <source>
        <dbReference type="ARBA" id="ARBA00023054"/>
    </source>
</evidence>
<organism evidence="4 5">
    <name type="scientific">Aplysia californica</name>
    <name type="common">California sea hare</name>
    <dbReference type="NCBI Taxonomy" id="6500"/>
    <lineage>
        <taxon>Eukaryota</taxon>
        <taxon>Metazoa</taxon>
        <taxon>Spiralia</taxon>
        <taxon>Lophotrochozoa</taxon>
        <taxon>Mollusca</taxon>
        <taxon>Gastropoda</taxon>
        <taxon>Heterobranchia</taxon>
        <taxon>Euthyneura</taxon>
        <taxon>Tectipleura</taxon>
        <taxon>Aplysiida</taxon>
        <taxon>Aplysioidea</taxon>
        <taxon>Aplysiidae</taxon>
        <taxon>Aplysia</taxon>
    </lineage>
</organism>
<evidence type="ECO:0000313" key="5">
    <source>
        <dbReference type="RefSeq" id="XP_035824617.1"/>
    </source>
</evidence>
<feature type="compositionally biased region" description="Polar residues" evidence="3">
    <location>
        <begin position="445"/>
        <end position="456"/>
    </location>
</feature>
<feature type="region of interest" description="Disordered" evidence="3">
    <location>
        <begin position="430"/>
        <end position="479"/>
    </location>
</feature>
<accession>A0ABM1VQC5</accession>
<feature type="compositionally biased region" description="Basic and acidic residues" evidence="3">
    <location>
        <begin position="373"/>
        <end position="385"/>
    </location>
</feature>
<keyword evidence="1 2" id="KW-0175">Coiled coil</keyword>
<sequence length="479" mass="55524">MSAHHLEKPKKSFEFRMCKKVAELTQVVHMLFTRNHEKEVEIDALKKSYEREIELVLDDARGKISDLELAMSEVQTRGKVDLERERQLRETEAAAKEADWRQKLTDNERLLQEERTECQNLRDMLINAQRDIEKLRQGVSDQLSSKSDEILRRDKEMEKIKGQLAVAETKLKDAQKEAQAVISELEKGNEKLTSEVRQLHTLMDNSHKTRDQLLTRNKQLEGDMKALKREFNKKVTEMVNNQLRNSKSSLSAEANEELERLRREVQRYRLELSNRDNNFNRMFSEKQPMVVNQRALQRQPSGTIYTFSHGNSQSQQPGSSGPNEENPNGFPTGQTSLQNSLNLRDRHVKNNSADPDRLVGQLERQMTLPERTSTQDRLFKDRRFSENGSARRPMTQGPTFLHERTFTNERHINRHHLSANLLSEEPSQLLPQKSLAITPSDDRPTSSSLPSICSTPEQKRLVKQLSKPKPLPREMLYGK</sequence>
<protein>
    <submittedName>
        <fullName evidence="5">Centrosomal protein of 83 kDa</fullName>
    </submittedName>
</protein>
<feature type="coiled-coil region" evidence="2">
    <location>
        <begin position="104"/>
        <end position="278"/>
    </location>
</feature>
<feature type="region of interest" description="Disordered" evidence="3">
    <location>
        <begin position="303"/>
        <end position="399"/>
    </location>
</feature>
<reference evidence="5" key="1">
    <citation type="submission" date="2025-08" db="UniProtKB">
        <authorList>
            <consortium name="RefSeq"/>
        </authorList>
    </citation>
    <scope>IDENTIFICATION</scope>
</reference>
<dbReference type="PANTHER" id="PTHR18870:SF9">
    <property type="entry name" value="PROTEIN TAG-278-RELATED"/>
    <property type="match status" value="1"/>
</dbReference>
<feature type="compositionally biased region" description="Low complexity" evidence="3">
    <location>
        <begin position="310"/>
        <end position="323"/>
    </location>
</feature>
<evidence type="ECO:0000256" key="3">
    <source>
        <dbReference type="SAM" id="MobiDB-lite"/>
    </source>
</evidence>
<dbReference type="PANTHER" id="PTHR18870">
    <property type="entry name" value="PROTEIN TAG-278-RELATED"/>
    <property type="match status" value="1"/>
</dbReference>